<keyword evidence="1" id="KW-1133">Transmembrane helix</keyword>
<evidence type="ECO:0000256" key="1">
    <source>
        <dbReference type="SAM" id="Phobius"/>
    </source>
</evidence>
<proteinExistence type="predicted"/>
<evidence type="ECO:0000313" key="2">
    <source>
        <dbReference type="EMBL" id="MBW86615.1"/>
    </source>
</evidence>
<organism evidence="2">
    <name type="scientific">Rhizophora mucronata</name>
    <name type="common">Asiatic mangrove</name>
    <dbReference type="NCBI Taxonomy" id="61149"/>
    <lineage>
        <taxon>Eukaryota</taxon>
        <taxon>Viridiplantae</taxon>
        <taxon>Streptophyta</taxon>
        <taxon>Embryophyta</taxon>
        <taxon>Tracheophyta</taxon>
        <taxon>Spermatophyta</taxon>
        <taxon>Magnoliopsida</taxon>
        <taxon>eudicotyledons</taxon>
        <taxon>Gunneridae</taxon>
        <taxon>Pentapetalae</taxon>
        <taxon>rosids</taxon>
        <taxon>fabids</taxon>
        <taxon>Malpighiales</taxon>
        <taxon>Rhizophoraceae</taxon>
        <taxon>Rhizophora</taxon>
    </lineage>
</organism>
<reference evidence="2" key="1">
    <citation type="submission" date="2018-02" db="EMBL/GenBank/DDBJ databases">
        <title>Rhizophora mucronata_Transcriptome.</title>
        <authorList>
            <person name="Meera S.P."/>
            <person name="Sreeshan A."/>
            <person name="Augustine A."/>
        </authorList>
    </citation>
    <scope>NUCLEOTIDE SEQUENCE</scope>
    <source>
        <tissue evidence="2">Leaf</tissue>
    </source>
</reference>
<dbReference type="EMBL" id="GGEC01006132">
    <property type="protein sequence ID" value="MBW86615.1"/>
    <property type="molecule type" value="Transcribed_RNA"/>
</dbReference>
<accession>A0A2P2IZG3</accession>
<dbReference type="AlphaFoldDB" id="A0A2P2IZG3"/>
<keyword evidence="1" id="KW-0472">Membrane</keyword>
<sequence>MCSKHFLFNPYMANSSLPFKDVNAKSPDVVINDVVTIEKGKSLSGRGIAIKICLFLPMFVISFSLMETIC</sequence>
<protein>
    <submittedName>
        <fullName evidence="2">Uncharacterized protein</fullName>
    </submittedName>
</protein>
<feature type="transmembrane region" description="Helical" evidence="1">
    <location>
        <begin position="48"/>
        <end position="66"/>
    </location>
</feature>
<dbReference type="EMBL" id="GGEC01006133">
    <property type="protein sequence ID" value="MBW86616.1"/>
    <property type="molecule type" value="Transcribed_RNA"/>
</dbReference>
<keyword evidence="1" id="KW-0812">Transmembrane</keyword>
<name>A0A2P2IZG3_RHIMU</name>